<evidence type="ECO:0008006" key="3">
    <source>
        <dbReference type="Google" id="ProtNLM"/>
    </source>
</evidence>
<sequence>MLTQESTKLQAFAMEMKKGFDLLQEGQYEEALRALKPFIELMRQGGAPHIRLFVSYGIAQFRTGDMEGFLETYGAVKEMKTKNDEEERLKSNLDQLFETLMSELEKEQDHP</sequence>
<comment type="caution">
    <text evidence="1">The sequence shown here is derived from an EMBL/GenBank/DDBJ whole genome shotgun (WGS) entry which is preliminary data.</text>
</comment>
<dbReference type="AlphaFoldDB" id="W4QIP7"/>
<evidence type="ECO:0000313" key="1">
    <source>
        <dbReference type="EMBL" id="GAE31219.1"/>
    </source>
</evidence>
<name>W4QIP7_9BACI</name>
<proteinExistence type="predicted"/>
<evidence type="ECO:0000313" key="2">
    <source>
        <dbReference type="Proteomes" id="UP000018895"/>
    </source>
</evidence>
<dbReference type="EMBL" id="BAUU01000017">
    <property type="protein sequence ID" value="GAE31219.1"/>
    <property type="molecule type" value="Genomic_DNA"/>
</dbReference>
<keyword evidence="2" id="KW-1185">Reference proteome</keyword>
<accession>W4QIP7</accession>
<protein>
    <recommendedName>
        <fullName evidence="3">Tetratricopeptide repeat protein</fullName>
    </recommendedName>
</protein>
<reference evidence="1" key="1">
    <citation type="journal article" date="2014" name="Genome Announc.">
        <title>Draft Genome Sequences of Three Alkaliphilic Bacillus Strains, Bacillus wakoensis JCM 9140T, Bacillus akibai JCM 9157T, and Bacillus hemicellulosilyticus JCM 9152T.</title>
        <authorList>
            <person name="Yuki M."/>
            <person name="Oshima K."/>
            <person name="Suda W."/>
            <person name="Oshida Y."/>
            <person name="Kitamura K."/>
            <person name="Iida T."/>
            <person name="Hattori M."/>
            <person name="Ohkuma M."/>
        </authorList>
    </citation>
    <scope>NUCLEOTIDE SEQUENCE [LARGE SCALE GENOMIC DNA]</scope>
    <source>
        <strain evidence="1">JCM 9152</strain>
    </source>
</reference>
<gene>
    <name evidence="1" type="ORF">JCM9152_2674</name>
</gene>
<organism evidence="1 2">
    <name type="scientific">Halalkalibacter hemicellulosilyticusJCM 9152</name>
    <dbReference type="NCBI Taxonomy" id="1236971"/>
    <lineage>
        <taxon>Bacteria</taxon>
        <taxon>Bacillati</taxon>
        <taxon>Bacillota</taxon>
        <taxon>Bacilli</taxon>
        <taxon>Bacillales</taxon>
        <taxon>Bacillaceae</taxon>
        <taxon>Halalkalibacter</taxon>
    </lineage>
</organism>
<dbReference type="Proteomes" id="UP000018895">
    <property type="component" value="Unassembled WGS sequence"/>
</dbReference>
<dbReference type="Gene3D" id="1.25.40.10">
    <property type="entry name" value="Tetratricopeptide repeat domain"/>
    <property type="match status" value="1"/>
</dbReference>
<dbReference type="InterPro" id="IPR011990">
    <property type="entry name" value="TPR-like_helical_dom_sf"/>
</dbReference>